<dbReference type="EMBL" id="VFSV01000051">
    <property type="protein sequence ID" value="TRD15232.1"/>
    <property type="molecule type" value="Genomic_DNA"/>
</dbReference>
<sequence>MSKQAAVRLPDDTYDRLHALAARTGRTATFYIRQAIEEHLEDLEDLYLAEKSLTSHRASGVKPLSLGDLDRELGLDN</sequence>
<keyword evidence="9" id="KW-1185">Reference proteome</keyword>
<dbReference type="SUPFAM" id="SSF47598">
    <property type="entry name" value="Ribbon-helix-helix"/>
    <property type="match status" value="1"/>
</dbReference>
<evidence type="ECO:0000256" key="6">
    <source>
        <dbReference type="ARBA" id="ARBA00023125"/>
    </source>
</evidence>
<gene>
    <name evidence="8" type="ORF">FEV53_17340</name>
</gene>
<comment type="caution">
    <text evidence="8">The sequence shown here is derived from an EMBL/GenBank/DDBJ whole genome shotgun (WGS) entry which is preliminary data.</text>
</comment>
<dbReference type="InterPro" id="IPR013321">
    <property type="entry name" value="Arc_rbn_hlx_hlx"/>
</dbReference>
<dbReference type="GO" id="GO:0006355">
    <property type="term" value="P:regulation of DNA-templated transcription"/>
    <property type="evidence" value="ECO:0007669"/>
    <property type="project" value="InterPro"/>
</dbReference>
<dbReference type="GO" id="GO:0003677">
    <property type="term" value="F:DNA binding"/>
    <property type="evidence" value="ECO:0007669"/>
    <property type="project" value="UniProtKB-KW"/>
</dbReference>
<dbReference type="Proteomes" id="UP000318590">
    <property type="component" value="Unassembled WGS sequence"/>
</dbReference>
<keyword evidence="6" id="KW-0238">DNA-binding</keyword>
<keyword evidence="5" id="KW-0184">Conjugation</keyword>
<feature type="compositionally biased region" description="Basic and acidic residues" evidence="7">
    <location>
        <begin position="68"/>
        <end position="77"/>
    </location>
</feature>
<evidence type="ECO:0000256" key="4">
    <source>
        <dbReference type="ARBA" id="ARBA00022490"/>
    </source>
</evidence>
<dbReference type="AlphaFoldDB" id="A0A547PM56"/>
<name>A0A547PM56_9RHOB</name>
<dbReference type="RefSeq" id="WP_142836012.1">
    <property type="nucleotide sequence ID" value="NZ_VFSV01000051.1"/>
</dbReference>
<evidence type="ECO:0000313" key="8">
    <source>
        <dbReference type="EMBL" id="TRD15232.1"/>
    </source>
</evidence>
<evidence type="ECO:0000313" key="9">
    <source>
        <dbReference type="Proteomes" id="UP000318590"/>
    </source>
</evidence>
<reference evidence="8 9" key="1">
    <citation type="submission" date="2019-06" db="EMBL/GenBank/DDBJ databases">
        <title>Paenimaribius caenipelagi gen. nov., sp. nov., isolated from a tidal flat.</title>
        <authorList>
            <person name="Yoon J.-H."/>
        </authorList>
    </citation>
    <scope>NUCLEOTIDE SEQUENCE [LARGE SCALE GENOMIC DNA]</scope>
    <source>
        <strain evidence="8 9">JBTF-M29</strain>
    </source>
</reference>
<dbReference type="InterPro" id="IPR010985">
    <property type="entry name" value="Ribbon_hlx_hlx"/>
</dbReference>
<dbReference type="GO" id="GO:0005737">
    <property type="term" value="C:cytoplasm"/>
    <property type="evidence" value="ECO:0007669"/>
    <property type="project" value="UniProtKB-SubCell"/>
</dbReference>
<dbReference type="OrthoDB" id="9812023at2"/>
<feature type="region of interest" description="Disordered" evidence="7">
    <location>
        <begin position="55"/>
        <end position="77"/>
    </location>
</feature>
<comment type="similarity">
    <text evidence="2">Belongs to the TraY family.</text>
</comment>
<proteinExistence type="inferred from homology"/>
<keyword evidence="4" id="KW-0963">Cytoplasm</keyword>
<organism evidence="8 9">
    <name type="scientific">Palleronia caenipelagi</name>
    <dbReference type="NCBI Taxonomy" id="2489174"/>
    <lineage>
        <taxon>Bacteria</taxon>
        <taxon>Pseudomonadati</taxon>
        <taxon>Pseudomonadota</taxon>
        <taxon>Alphaproteobacteria</taxon>
        <taxon>Rhodobacterales</taxon>
        <taxon>Roseobacteraceae</taxon>
        <taxon>Palleronia</taxon>
    </lineage>
</organism>
<protein>
    <recommendedName>
        <fullName evidence="3">Relaxosome protein TraY</fullName>
    </recommendedName>
</protein>
<dbReference type="Pfam" id="PF05509">
    <property type="entry name" value="TraY"/>
    <property type="match status" value="1"/>
</dbReference>
<evidence type="ECO:0000256" key="1">
    <source>
        <dbReference type="ARBA" id="ARBA00004496"/>
    </source>
</evidence>
<dbReference type="Gene3D" id="1.10.1220.10">
    <property type="entry name" value="Met repressor-like"/>
    <property type="match status" value="1"/>
</dbReference>
<evidence type="ECO:0000256" key="2">
    <source>
        <dbReference type="ARBA" id="ARBA00007183"/>
    </source>
</evidence>
<accession>A0A547PM56</accession>
<evidence type="ECO:0000256" key="5">
    <source>
        <dbReference type="ARBA" id="ARBA00022971"/>
    </source>
</evidence>
<dbReference type="CDD" id="cd22233">
    <property type="entry name" value="RHH_CopAso-like"/>
    <property type="match status" value="1"/>
</dbReference>
<evidence type="ECO:0000256" key="3">
    <source>
        <dbReference type="ARBA" id="ARBA00020541"/>
    </source>
</evidence>
<dbReference type="InterPro" id="IPR008876">
    <property type="entry name" value="TraY"/>
</dbReference>
<evidence type="ECO:0000256" key="7">
    <source>
        <dbReference type="SAM" id="MobiDB-lite"/>
    </source>
</evidence>
<comment type="subcellular location">
    <subcellularLocation>
        <location evidence="1">Cytoplasm</location>
    </subcellularLocation>
</comment>